<dbReference type="InterPro" id="IPR050196">
    <property type="entry name" value="Cytochrome_P450_Monoox"/>
</dbReference>
<dbReference type="GO" id="GO:0020037">
    <property type="term" value="F:heme binding"/>
    <property type="evidence" value="ECO:0007669"/>
    <property type="project" value="InterPro"/>
</dbReference>
<dbReference type="Gene3D" id="1.10.630.10">
    <property type="entry name" value="Cytochrome P450"/>
    <property type="match status" value="1"/>
</dbReference>
<sequence length="736" mass="85298">MNQDNLIGLISGLSKQVRLFRMNNTEPQTAQIRSRRGLLLQSVDKKKVRSYCIAAQKATLLDFFIYKKVQNSPEGNCAESPDIKSILICEGFDTVVKTNRKKKRLLFRSQGSFCQYQQRCAKFGPWASINFESTLLQKKDSQRSKQYDNYRSISAIVKAQNRSNNFSTTYRAADSQKIFETEKQPLEKSLESELKFWAPRCRSICLQEKRIGIKLLQLVPKQKCNRPQCTIAQLDSLGQPILLSTVKSDSASTIEDPQRNTNADNDNVNICNMVSRSDNFNNQSADIKIYPHLINQKILNNSSFELAEQTLKFNSSIINPIEPDTIIINEPFFLEALFAPEALLNSHKKNYQFLKPDKVSKMFYYDYIWNQSLMKRCFDIYMGDLVNAEADLIEKFIEKYYINYGIPVGGETTKIEDITDFILYVFTEDKFENVRDLLDQLISDTYFALDKLTGVLNNLKFWAFKSFTYKDFYETQIDNLATVLEKAIYDLQLNKCYQNNSKCISILQMMLKHTNASELNYSFFTKTMLHFARFEPSVLATRLANVITDISVRPEVSQKLISEQKELKKLYGKSISLFILDKMVYLDAVIKESLELSAPISCMHRALKADYCLSNGYTICKSSSISLNLFSKYHYNNTTRLSRIVFNPDRHMNNKILLKHTNYQIKKNRNICPYAEYCSIKMKLFVCILIRNYYIFSNIDGNEPVHPGYKQFSSILPNTTTVFLKKHDIDKYRSNE</sequence>
<dbReference type="InterPro" id="IPR001128">
    <property type="entry name" value="Cyt_P450"/>
</dbReference>
<comment type="caution">
    <text evidence="7">The sequence shown here is derived from an EMBL/GenBank/DDBJ whole genome shotgun (WGS) entry which is preliminary data.</text>
</comment>
<keyword evidence="3" id="KW-0479">Metal-binding</keyword>
<gene>
    <name evidence="7" type="ORF">BB561_003970</name>
</gene>
<dbReference type="OrthoDB" id="1844152at2759"/>
<evidence type="ECO:0000313" key="7">
    <source>
        <dbReference type="EMBL" id="PVU92186.1"/>
    </source>
</evidence>
<organism evidence="7 8">
    <name type="scientific">Smittium simulii</name>
    <dbReference type="NCBI Taxonomy" id="133385"/>
    <lineage>
        <taxon>Eukaryota</taxon>
        <taxon>Fungi</taxon>
        <taxon>Fungi incertae sedis</taxon>
        <taxon>Zoopagomycota</taxon>
        <taxon>Kickxellomycotina</taxon>
        <taxon>Harpellomycetes</taxon>
        <taxon>Harpellales</taxon>
        <taxon>Legeriomycetaceae</taxon>
        <taxon>Smittium</taxon>
    </lineage>
</organism>
<keyword evidence="5" id="KW-0408">Iron</keyword>
<dbReference type="Proteomes" id="UP000245383">
    <property type="component" value="Unassembled WGS sequence"/>
</dbReference>
<evidence type="ECO:0000256" key="4">
    <source>
        <dbReference type="ARBA" id="ARBA00023002"/>
    </source>
</evidence>
<dbReference type="InterPro" id="IPR036396">
    <property type="entry name" value="Cyt_P450_sf"/>
</dbReference>
<keyword evidence="4" id="KW-0560">Oxidoreductase</keyword>
<dbReference type="STRING" id="133385.A0A2T9YIK6"/>
<evidence type="ECO:0000256" key="2">
    <source>
        <dbReference type="ARBA" id="ARBA00022617"/>
    </source>
</evidence>
<keyword evidence="8" id="KW-1185">Reference proteome</keyword>
<accession>A0A2T9YIK6</accession>
<evidence type="ECO:0000313" key="8">
    <source>
        <dbReference type="Proteomes" id="UP000245383"/>
    </source>
</evidence>
<dbReference type="GO" id="GO:0016705">
    <property type="term" value="F:oxidoreductase activity, acting on paired donors, with incorporation or reduction of molecular oxygen"/>
    <property type="evidence" value="ECO:0007669"/>
    <property type="project" value="InterPro"/>
</dbReference>
<dbReference type="PANTHER" id="PTHR24291:SF50">
    <property type="entry name" value="BIFUNCTIONAL ALBAFLAVENONE MONOOXYGENASE_TERPENE SYNTHASE"/>
    <property type="match status" value="1"/>
</dbReference>
<dbReference type="AlphaFoldDB" id="A0A2T9YIK6"/>
<keyword evidence="6" id="KW-0503">Monooxygenase</keyword>
<dbReference type="EMBL" id="MBFR01000171">
    <property type="protein sequence ID" value="PVU92186.1"/>
    <property type="molecule type" value="Genomic_DNA"/>
</dbReference>
<dbReference type="GO" id="GO:0005506">
    <property type="term" value="F:iron ion binding"/>
    <property type="evidence" value="ECO:0007669"/>
    <property type="project" value="InterPro"/>
</dbReference>
<keyword evidence="2" id="KW-0349">Heme</keyword>
<evidence type="ECO:0000256" key="1">
    <source>
        <dbReference type="ARBA" id="ARBA00010617"/>
    </source>
</evidence>
<dbReference type="Pfam" id="PF00067">
    <property type="entry name" value="p450"/>
    <property type="match status" value="1"/>
</dbReference>
<protein>
    <submittedName>
        <fullName evidence="7">Uncharacterized protein</fullName>
    </submittedName>
</protein>
<reference evidence="7 8" key="1">
    <citation type="journal article" date="2018" name="MBio">
        <title>Comparative Genomics Reveals the Core Gene Toolbox for the Fungus-Insect Symbiosis.</title>
        <authorList>
            <person name="Wang Y."/>
            <person name="Stata M."/>
            <person name="Wang W."/>
            <person name="Stajich J.E."/>
            <person name="White M.M."/>
            <person name="Moncalvo J.M."/>
        </authorList>
    </citation>
    <scope>NUCLEOTIDE SEQUENCE [LARGE SCALE GENOMIC DNA]</scope>
    <source>
        <strain evidence="7 8">SWE-8-4</strain>
    </source>
</reference>
<evidence type="ECO:0000256" key="3">
    <source>
        <dbReference type="ARBA" id="ARBA00022723"/>
    </source>
</evidence>
<proteinExistence type="inferred from homology"/>
<name>A0A2T9YIK6_9FUNG</name>
<dbReference type="PANTHER" id="PTHR24291">
    <property type="entry name" value="CYTOCHROME P450 FAMILY 4"/>
    <property type="match status" value="1"/>
</dbReference>
<dbReference type="SUPFAM" id="SSF48264">
    <property type="entry name" value="Cytochrome P450"/>
    <property type="match status" value="1"/>
</dbReference>
<evidence type="ECO:0000256" key="5">
    <source>
        <dbReference type="ARBA" id="ARBA00023004"/>
    </source>
</evidence>
<comment type="similarity">
    <text evidence="1">Belongs to the cytochrome P450 family.</text>
</comment>
<dbReference type="GO" id="GO:0004497">
    <property type="term" value="F:monooxygenase activity"/>
    <property type="evidence" value="ECO:0007669"/>
    <property type="project" value="UniProtKB-KW"/>
</dbReference>
<evidence type="ECO:0000256" key="6">
    <source>
        <dbReference type="ARBA" id="ARBA00023033"/>
    </source>
</evidence>